<dbReference type="GO" id="GO:1990481">
    <property type="term" value="P:mRNA pseudouridine synthesis"/>
    <property type="evidence" value="ECO:0007669"/>
    <property type="project" value="TreeGrafter"/>
</dbReference>
<dbReference type="Pfam" id="PF01416">
    <property type="entry name" value="PseudoU_synth_1"/>
    <property type="match status" value="1"/>
</dbReference>
<evidence type="ECO:0000256" key="4">
    <source>
        <dbReference type="SAM" id="MobiDB-lite"/>
    </source>
</evidence>
<evidence type="ECO:0000256" key="2">
    <source>
        <dbReference type="ARBA" id="ARBA00022694"/>
    </source>
</evidence>
<evidence type="ECO:0000313" key="7">
    <source>
        <dbReference type="Proteomes" id="UP000038010"/>
    </source>
</evidence>
<feature type="region of interest" description="Disordered" evidence="4">
    <location>
        <begin position="205"/>
        <end position="266"/>
    </location>
</feature>
<dbReference type="GO" id="GO:0009982">
    <property type="term" value="F:pseudouridine synthase activity"/>
    <property type="evidence" value="ECO:0007669"/>
    <property type="project" value="InterPro"/>
</dbReference>
<gene>
    <name evidence="6" type="ORF">AB675_1972</name>
</gene>
<dbReference type="PANTHER" id="PTHR11142">
    <property type="entry name" value="PSEUDOURIDYLATE SYNTHASE"/>
    <property type="match status" value="1"/>
</dbReference>
<feature type="region of interest" description="Disordered" evidence="4">
    <location>
        <begin position="45"/>
        <end position="78"/>
    </location>
</feature>
<dbReference type="Proteomes" id="UP000038010">
    <property type="component" value="Unassembled WGS sequence"/>
</dbReference>
<dbReference type="PANTHER" id="PTHR11142:SF5">
    <property type="entry name" value="TRNA PSEUDOURIDINE(38_39) SYNTHASE"/>
    <property type="match status" value="1"/>
</dbReference>
<proteinExistence type="inferred from homology"/>
<comment type="caution">
    <text evidence="6">The sequence shown here is derived from an EMBL/GenBank/DDBJ whole genome shotgun (WGS) entry which is preliminary data.</text>
</comment>
<evidence type="ECO:0000259" key="5">
    <source>
        <dbReference type="Pfam" id="PF01416"/>
    </source>
</evidence>
<dbReference type="GeneID" id="28733783"/>
<dbReference type="GO" id="GO:0031119">
    <property type="term" value="P:tRNA pseudouridine synthesis"/>
    <property type="evidence" value="ECO:0007669"/>
    <property type="project" value="TreeGrafter"/>
</dbReference>
<dbReference type="InterPro" id="IPR001406">
    <property type="entry name" value="PsdUridine_synth_TruA"/>
</dbReference>
<reference evidence="6 7" key="1">
    <citation type="submission" date="2015-06" db="EMBL/GenBank/DDBJ databases">
        <title>Draft genome of the ant-associated black yeast Phialophora attae CBS 131958.</title>
        <authorList>
            <person name="Moreno L.F."/>
            <person name="Stielow B.J."/>
            <person name="de Hoog S."/>
            <person name="Vicente V.A."/>
            <person name="Weiss V.A."/>
            <person name="de Vries M."/>
            <person name="Cruz L.M."/>
            <person name="Souza E.M."/>
        </authorList>
    </citation>
    <scope>NUCLEOTIDE SEQUENCE [LARGE SCALE GENOMIC DNA]</scope>
    <source>
        <strain evidence="6 7">CBS 131958</strain>
    </source>
</reference>
<organism evidence="6 7">
    <name type="scientific">Cyphellophora attinorum</name>
    <dbReference type="NCBI Taxonomy" id="1664694"/>
    <lineage>
        <taxon>Eukaryota</taxon>
        <taxon>Fungi</taxon>
        <taxon>Dikarya</taxon>
        <taxon>Ascomycota</taxon>
        <taxon>Pezizomycotina</taxon>
        <taxon>Eurotiomycetes</taxon>
        <taxon>Chaetothyriomycetidae</taxon>
        <taxon>Chaetothyriales</taxon>
        <taxon>Cyphellophoraceae</taxon>
        <taxon>Cyphellophora</taxon>
    </lineage>
</organism>
<evidence type="ECO:0000313" key="6">
    <source>
        <dbReference type="EMBL" id="KPI42991.1"/>
    </source>
</evidence>
<dbReference type="Gene3D" id="3.30.70.580">
    <property type="entry name" value="Pseudouridine synthase I, catalytic domain, N-terminal subdomain"/>
    <property type="match status" value="1"/>
</dbReference>
<dbReference type="OrthoDB" id="25767at2759"/>
<dbReference type="GO" id="GO:0003723">
    <property type="term" value="F:RNA binding"/>
    <property type="evidence" value="ECO:0007669"/>
    <property type="project" value="InterPro"/>
</dbReference>
<sequence>MSKASDTAAAKAPELSIAPSPADYASLSPSDLIARIHSLESQLAALRSSSAARPASPSPSPRPSKKRTPKPFNPSLHSTRPIALKFSYIGQHYNGYEHANGTVTPKPTIEEVLWLALRKARLISPVLGEGADQGVDVVWGEEVRRARWRSAEEGAAGEGKMRLEVNWDGCGYSKAGRTDRGVSAFGQVIGVRVRSKRKVAPVRLEKREGEEVVAGSRKRNGDGEGGNGGTEELSTQSNDDPTVSSSPALAPSDPPPPPPDAPHGQHQALDIFDPIADELPYISILNAILPPSIRILAWCPNPPPDFDARFSCQERQYKYFFTNPAFLPTPGPIGMRRADGQPALVREGWLDFEAMRLAAKKLMGLHDYRNFCKLDASKQMKDCVRRINWADVEEWKGAGKEVVRGAALSIDGTDQGTKEVVGVSGPKVYCFSVHGSAFLWHQVRCMVAILFLVGHGLEQPGIVDELLNIDKNPGKPVYEMADDGPLVLWDCVYDKPDQDDSSKLNWIYAGDAATIPSLTTKNDGKFGLGGLADTLWTQWRKTKLEETVTAGLLDLALRQGDGSALERGGFREPASSQRSAKVFDGGDNARIVGKYTPVMKKARTESLEAQNAKYLAGRGARRADRTPASGDD</sequence>
<feature type="domain" description="Pseudouridine synthase I TruA alpha/beta" evidence="5">
    <location>
        <begin position="358"/>
        <end position="494"/>
    </location>
</feature>
<dbReference type="InterPro" id="IPR020097">
    <property type="entry name" value="PsdUridine_synth_TruA_a/b_dom"/>
</dbReference>
<feature type="compositionally biased region" description="Polar residues" evidence="4">
    <location>
        <begin position="233"/>
        <end position="243"/>
    </location>
</feature>
<comment type="similarity">
    <text evidence="1">Belongs to the tRNA pseudouridine synthase TruA family.</text>
</comment>
<dbReference type="Gene3D" id="3.30.70.660">
    <property type="entry name" value="Pseudouridine synthase I, catalytic domain, C-terminal subdomain"/>
    <property type="match status" value="1"/>
</dbReference>
<feature type="compositionally biased region" description="Pro residues" evidence="4">
    <location>
        <begin position="252"/>
        <end position="261"/>
    </location>
</feature>
<dbReference type="EMBL" id="LFJN01000006">
    <property type="protein sequence ID" value="KPI42991.1"/>
    <property type="molecule type" value="Genomic_DNA"/>
</dbReference>
<dbReference type="InterPro" id="IPR020094">
    <property type="entry name" value="TruA/RsuA/RluB/E/F_N"/>
</dbReference>
<dbReference type="InterPro" id="IPR020103">
    <property type="entry name" value="PsdUridine_synth_cat_dom_sf"/>
</dbReference>
<dbReference type="STRING" id="1664694.A0A0N0NPP5"/>
<dbReference type="RefSeq" id="XP_018002954.1">
    <property type="nucleotide sequence ID" value="XM_018141903.1"/>
</dbReference>
<dbReference type="AlphaFoldDB" id="A0A0N0NPP5"/>
<keyword evidence="2" id="KW-0819">tRNA processing</keyword>
<evidence type="ECO:0000256" key="1">
    <source>
        <dbReference type="ARBA" id="ARBA00009375"/>
    </source>
</evidence>
<name>A0A0N0NPP5_9EURO</name>
<keyword evidence="3" id="KW-0413">Isomerase</keyword>
<feature type="region of interest" description="Disordered" evidence="4">
    <location>
        <begin position="1"/>
        <end position="23"/>
    </location>
</feature>
<protein>
    <submittedName>
        <fullName evidence="6">Putative tRNA pseudouridine synthase C25B8.05</fullName>
    </submittedName>
</protein>
<dbReference type="GO" id="GO:0005737">
    <property type="term" value="C:cytoplasm"/>
    <property type="evidence" value="ECO:0007669"/>
    <property type="project" value="TreeGrafter"/>
</dbReference>
<accession>A0A0N0NPP5</accession>
<dbReference type="SUPFAM" id="SSF55120">
    <property type="entry name" value="Pseudouridine synthase"/>
    <property type="match status" value="1"/>
</dbReference>
<feature type="region of interest" description="Disordered" evidence="4">
    <location>
        <begin position="613"/>
        <end position="632"/>
    </location>
</feature>
<keyword evidence="7" id="KW-1185">Reference proteome</keyword>
<dbReference type="GO" id="GO:0005634">
    <property type="term" value="C:nucleus"/>
    <property type="evidence" value="ECO:0007669"/>
    <property type="project" value="TreeGrafter"/>
</dbReference>
<dbReference type="InterPro" id="IPR020095">
    <property type="entry name" value="PsdUridine_synth_TruA_C"/>
</dbReference>
<evidence type="ECO:0000256" key="3">
    <source>
        <dbReference type="ARBA" id="ARBA00023235"/>
    </source>
</evidence>
<dbReference type="VEuPathDB" id="FungiDB:AB675_1972"/>